<keyword evidence="3" id="KW-1185">Reference proteome</keyword>
<evidence type="ECO:0000313" key="3">
    <source>
        <dbReference type="Proteomes" id="UP000800038"/>
    </source>
</evidence>
<name>A0A6A5STH4_9PLEO</name>
<dbReference type="EMBL" id="ML976028">
    <property type="protein sequence ID" value="KAF1943130.1"/>
    <property type="molecule type" value="Genomic_DNA"/>
</dbReference>
<reference evidence="2" key="1">
    <citation type="journal article" date="2020" name="Stud. Mycol.">
        <title>101 Dothideomycetes genomes: a test case for predicting lifestyles and emergence of pathogens.</title>
        <authorList>
            <person name="Haridas S."/>
            <person name="Albert R."/>
            <person name="Binder M."/>
            <person name="Bloem J."/>
            <person name="Labutti K."/>
            <person name="Salamov A."/>
            <person name="Andreopoulos B."/>
            <person name="Baker S."/>
            <person name="Barry K."/>
            <person name="Bills G."/>
            <person name="Bluhm B."/>
            <person name="Cannon C."/>
            <person name="Castanera R."/>
            <person name="Culley D."/>
            <person name="Daum C."/>
            <person name="Ezra D."/>
            <person name="Gonzalez J."/>
            <person name="Henrissat B."/>
            <person name="Kuo A."/>
            <person name="Liang C."/>
            <person name="Lipzen A."/>
            <person name="Lutzoni F."/>
            <person name="Magnuson J."/>
            <person name="Mondo S."/>
            <person name="Nolan M."/>
            <person name="Ohm R."/>
            <person name="Pangilinan J."/>
            <person name="Park H.-J."/>
            <person name="Ramirez L."/>
            <person name="Alfaro M."/>
            <person name="Sun H."/>
            <person name="Tritt A."/>
            <person name="Yoshinaga Y."/>
            <person name="Zwiers L.-H."/>
            <person name="Turgeon B."/>
            <person name="Goodwin S."/>
            <person name="Spatafora J."/>
            <person name="Crous P."/>
            <person name="Grigoriev I."/>
        </authorList>
    </citation>
    <scope>NUCLEOTIDE SEQUENCE</scope>
    <source>
        <strain evidence="2">CBS 161.51</strain>
    </source>
</reference>
<evidence type="ECO:0000313" key="2">
    <source>
        <dbReference type="EMBL" id="KAF1943130.1"/>
    </source>
</evidence>
<feature type="compositionally biased region" description="Low complexity" evidence="1">
    <location>
        <begin position="84"/>
        <end position="107"/>
    </location>
</feature>
<feature type="region of interest" description="Disordered" evidence="1">
    <location>
        <begin position="45"/>
        <end position="107"/>
    </location>
</feature>
<sequence length="489" mass="49844">MSHSVLMCYVDICYSCPPATTTTYALVRRAAGGFGLIPSEPPPALVPSTPVHSPIDPSDPINLGPTPFPPGLVLSQLPKASQESPLPHSALIPSASAPPGSSPSTPLPTLDLGLISSAPAVTDERPVVTTSQANATGTPVMQSTDQGLKPIPPAATQTGDPNGHHEITEPNFTATRSCRGCSPVIEVTASGWLDIPAGEQHGTTEEPAKVTISAGLSNMIISPAASGGNIMIGDSITLTPGQTVTVDDTPIVIRTSGGRTEVIVGTTIIPLKPDDGEPRITDAPSPLPPILTIGTNKIEPNAQTQYVISGQTLTPGGEPLTISGTTISLAPSATALVVDGKTSSITPTLGAIYTTVVPVALIFHSQAYTTNHAGYIIMGPGTTLVPGGSPVTVDGTTLSFQHSGTAVVVQGITMALQPVTTVVTLTRGPGSASGGGSFGQSTSYGYTYPTEKPVSGSAPPRYGCTVANGKLGGLLMLIWWGMGYFAIRL</sequence>
<dbReference type="Proteomes" id="UP000800038">
    <property type="component" value="Unassembled WGS sequence"/>
</dbReference>
<proteinExistence type="predicted"/>
<accession>A0A6A5STH4</accession>
<gene>
    <name evidence="2" type="ORF">EJ02DRAFT_465220</name>
</gene>
<protein>
    <submittedName>
        <fullName evidence="2">Uncharacterized protein</fullName>
    </submittedName>
</protein>
<organism evidence="2 3">
    <name type="scientific">Clathrospora elynae</name>
    <dbReference type="NCBI Taxonomy" id="706981"/>
    <lineage>
        <taxon>Eukaryota</taxon>
        <taxon>Fungi</taxon>
        <taxon>Dikarya</taxon>
        <taxon>Ascomycota</taxon>
        <taxon>Pezizomycotina</taxon>
        <taxon>Dothideomycetes</taxon>
        <taxon>Pleosporomycetidae</taxon>
        <taxon>Pleosporales</taxon>
        <taxon>Diademaceae</taxon>
        <taxon>Clathrospora</taxon>
    </lineage>
</organism>
<dbReference type="OrthoDB" id="3642826at2759"/>
<dbReference type="AlphaFoldDB" id="A0A6A5STH4"/>
<evidence type="ECO:0000256" key="1">
    <source>
        <dbReference type="SAM" id="MobiDB-lite"/>
    </source>
</evidence>